<evidence type="ECO:0000313" key="6">
    <source>
        <dbReference type="Proteomes" id="UP000214600"/>
    </source>
</evidence>
<accession>A0A228IJ27</accession>
<dbReference type="Pfam" id="PF06791">
    <property type="entry name" value="TMP_2"/>
    <property type="match status" value="1"/>
</dbReference>
<feature type="coiled-coil region" evidence="1">
    <location>
        <begin position="476"/>
        <end position="510"/>
    </location>
</feature>
<dbReference type="Proteomes" id="UP000214600">
    <property type="component" value="Unassembled WGS sequence"/>
</dbReference>
<proteinExistence type="predicted"/>
<name>A0A228IJ27_9BURK</name>
<protein>
    <submittedName>
        <fullName evidence="5">Phage tail protein</fullName>
    </submittedName>
</protein>
<evidence type="ECO:0000259" key="3">
    <source>
        <dbReference type="Pfam" id="PF06791"/>
    </source>
</evidence>
<feature type="region of interest" description="Disordered" evidence="2">
    <location>
        <begin position="884"/>
        <end position="905"/>
    </location>
</feature>
<feature type="domain" description="Bacteriophage tail tape measure C-terminal" evidence="4">
    <location>
        <begin position="727"/>
        <end position="797"/>
    </location>
</feature>
<feature type="domain" description="Bacteriophage tail tape measure N-terminal" evidence="3">
    <location>
        <begin position="107"/>
        <end position="300"/>
    </location>
</feature>
<evidence type="ECO:0000256" key="1">
    <source>
        <dbReference type="SAM" id="Coils"/>
    </source>
</evidence>
<organism evidence="5 6">
    <name type="scientific">Burkholderia aenigmatica</name>
    <dbReference type="NCBI Taxonomy" id="2015348"/>
    <lineage>
        <taxon>Bacteria</taxon>
        <taxon>Pseudomonadati</taxon>
        <taxon>Pseudomonadota</taxon>
        <taxon>Betaproteobacteria</taxon>
        <taxon>Burkholderiales</taxon>
        <taxon>Burkholderiaceae</taxon>
        <taxon>Burkholderia</taxon>
        <taxon>Burkholderia cepacia complex</taxon>
    </lineage>
</organism>
<reference evidence="5 6" key="2">
    <citation type="submission" date="2017-08" db="EMBL/GenBank/DDBJ databases">
        <title>WGS of novel Burkholderia cepaca complex species.</title>
        <authorList>
            <person name="Lipuma J."/>
            <person name="Spilker T."/>
        </authorList>
    </citation>
    <scope>NUCLEOTIDE SEQUENCE [LARGE SCALE GENOMIC DNA]</scope>
    <source>
        <strain evidence="5 6">AU17325</strain>
    </source>
</reference>
<evidence type="ECO:0000313" key="5">
    <source>
        <dbReference type="EMBL" id="OXI42119.1"/>
    </source>
</evidence>
<sequence>MSGSNNNVTVRYSVDASGAQAGIGQLRAANTQLNASLEEVRRKQEAVQRVMQEAATNGYNLTAREAKKLVDQYDRLQATAGKTRLEMLNQQAAARGVTQAFSAQAAAIQQAAHAAHSFSINNSAARREMLVLAHEASQGQWKRFAGSMLVMAEASDALSLIMSPLGMGLTAAAGAAFLFAKQVYAGYESAQQFNKAITATGGYLGMTTEQMVLMSNRLRDAHSSLSDVREAMAAVASTGAVTGDSLALATKAALAMSSDIGIGFDKAAESIAKIQDDVLKWVSEYQKAHHTFNAAQIEEIENYVKAGDKASAYKAILRDLAGAHDAFANNATQNIGFVQRWWNSLIATVKNYSAAVMNVGTPAGTIEKLRAQTEVVADLQKSIQDQATTHGNKAAVSASVLDANKRQLAVELAKLNALRGQLDAEEKMRQSREGAAKGGDAAVRVGEYLRSDKYATAKQKHSLELQQENEAFANATRDLDRNSAKYEEALKRHQDNVAQINESYANKNKKHASEGGLNAELARLAGMNRLIEAEAKRSEASLKAQRDAGLMDSETYFQRLHDIQAKALDQQIANAKQRADIASAKKEKSTYETANAEYLRLAEERKKIDADLTDALAKYQAQRAANVAKFSMQEATVLGAQLNQYADAFNTRNMLADEKATYDARASLRDQFERKIASLNEQYSSPNADQKEYQEKLRIAGDSYRKQTEAFEENLQRQNAIRESFGEQFKKGYADLVGTSQTTAEAIVSGFRSGFDSVSNALDTFIATGKASFSSFATSVLADLAKIALRQAEIGVFKGMANAFSFFSEGGPVLHRAGGGPIAGPGTTTSDSIPAMLSNGEFVINAASTKKYRSLLEAINSGHMAHFATGGIAATLAPSPAASGGSSPVSVQVNNHGGGGLSEQDAKDLQQYVQSWIDIRMEQRMREQGGFAYQMKYGQI</sequence>
<dbReference type="InterPro" id="IPR006431">
    <property type="entry name" value="Phage_tape_meas_C"/>
</dbReference>
<comment type="caution">
    <text evidence="5">The sequence shown here is derived from an EMBL/GenBank/DDBJ whole genome shotgun (WGS) entry which is preliminary data.</text>
</comment>
<feature type="coiled-coil region" evidence="1">
    <location>
        <begin position="565"/>
        <end position="611"/>
    </location>
</feature>
<evidence type="ECO:0000256" key="2">
    <source>
        <dbReference type="SAM" id="MobiDB-lite"/>
    </source>
</evidence>
<gene>
    <name evidence="5" type="ORF">CFB84_23030</name>
</gene>
<dbReference type="EMBL" id="NKFA01000008">
    <property type="protein sequence ID" value="OXI42119.1"/>
    <property type="molecule type" value="Genomic_DNA"/>
</dbReference>
<feature type="coiled-coil region" evidence="1">
    <location>
        <begin position="23"/>
        <end position="57"/>
    </location>
</feature>
<keyword evidence="1" id="KW-0175">Coiled coil</keyword>
<evidence type="ECO:0000259" key="4">
    <source>
        <dbReference type="Pfam" id="PF09718"/>
    </source>
</evidence>
<reference evidence="6" key="1">
    <citation type="submission" date="2017-06" db="EMBL/GenBank/DDBJ databases">
        <authorList>
            <person name="LiPuma J."/>
            <person name="Spilker T."/>
        </authorList>
    </citation>
    <scope>NUCLEOTIDE SEQUENCE [LARGE SCALE GENOMIC DNA]</scope>
    <source>
        <strain evidence="6">AU17325</strain>
    </source>
</reference>
<dbReference type="OrthoDB" id="8525523at2"/>
<dbReference type="Pfam" id="PF09718">
    <property type="entry name" value="Tape_meas_lam_C"/>
    <property type="match status" value="1"/>
</dbReference>
<dbReference type="AlphaFoldDB" id="A0A228IJ27"/>
<dbReference type="InterPro" id="IPR009628">
    <property type="entry name" value="Phage_tape_measure_N"/>
</dbReference>